<evidence type="ECO:0000259" key="11">
    <source>
        <dbReference type="Pfam" id="PF01370"/>
    </source>
</evidence>
<proteinExistence type="inferred from homology"/>
<dbReference type="InterPro" id="IPR036291">
    <property type="entry name" value="NAD(P)-bd_dom_sf"/>
</dbReference>
<comment type="similarity">
    <text evidence="4 10">Belongs to the NAD(P)-dependent epimerase/dehydratase family.</text>
</comment>
<dbReference type="Pfam" id="PF01370">
    <property type="entry name" value="Epimerase"/>
    <property type="match status" value="1"/>
</dbReference>
<evidence type="ECO:0000256" key="5">
    <source>
        <dbReference type="ARBA" id="ARBA00013189"/>
    </source>
</evidence>
<evidence type="ECO:0000256" key="1">
    <source>
        <dbReference type="ARBA" id="ARBA00000083"/>
    </source>
</evidence>
<feature type="domain" description="NAD-dependent epimerase/dehydratase" evidence="11">
    <location>
        <begin position="10"/>
        <end position="257"/>
    </location>
</feature>
<evidence type="ECO:0000256" key="10">
    <source>
        <dbReference type="RuleBase" id="RU366046"/>
    </source>
</evidence>
<accession>L0RCH6</accession>
<dbReference type="AlphaFoldDB" id="L0RCH6"/>
<gene>
    <name evidence="12" type="primary">galE</name>
    <name evidence="12" type="ORF">DESAM_22216</name>
</gene>
<dbReference type="SUPFAM" id="SSF51735">
    <property type="entry name" value="NAD(P)-binding Rossmann-fold domains"/>
    <property type="match status" value="1"/>
</dbReference>
<evidence type="ECO:0000256" key="7">
    <source>
        <dbReference type="ARBA" id="ARBA00023027"/>
    </source>
</evidence>
<dbReference type="InterPro" id="IPR005886">
    <property type="entry name" value="UDP_G4E"/>
</dbReference>
<comment type="catalytic activity">
    <reaction evidence="1 10">
        <text>UDP-alpha-D-glucose = UDP-alpha-D-galactose</text>
        <dbReference type="Rhea" id="RHEA:22168"/>
        <dbReference type="ChEBI" id="CHEBI:58885"/>
        <dbReference type="ChEBI" id="CHEBI:66914"/>
        <dbReference type="EC" id="5.1.3.2"/>
    </reaction>
</comment>
<evidence type="ECO:0000256" key="4">
    <source>
        <dbReference type="ARBA" id="ARBA00007637"/>
    </source>
</evidence>
<dbReference type="UniPathway" id="UPA00214"/>
<evidence type="ECO:0000256" key="3">
    <source>
        <dbReference type="ARBA" id="ARBA00004947"/>
    </source>
</evidence>
<dbReference type="KEGG" id="dhy:DESAM_22216"/>
<evidence type="ECO:0000256" key="8">
    <source>
        <dbReference type="ARBA" id="ARBA00023235"/>
    </source>
</evidence>
<comment type="subunit">
    <text evidence="10">Homodimer.</text>
</comment>
<dbReference type="eggNOG" id="COG1087">
    <property type="taxonomic scope" value="Bacteria"/>
</dbReference>
<dbReference type="InterPro" id="IPR001509">
    <property type="entry name" value="Epimerase_deHydtase"/>
</dbReference>
<organism evidence="12 13">
    <name type="scientific">Maridesulfovibrio hydrothermalis AM13 = DSM 14728</name>
    <dbReference type="NCBI Taxonomy" id="1121451"/>
    <lineage>
        <taxon>Bacteria</taxon>
        <taxon>Pseudomonadati</taxon>
        <taxon>Thermodesulfobacteriota</taxon>
        <taxon>Desulfovibrionia</taxon>
        <taxon>Desulfovibrionales</taxon>
        <taxon>Desulfovibrionaceae</taxon>
        <taxon>Maridesulfovibrio</taxon>
    </lineage>
</organism>
<name>L0RCH6_9BACT</name>
<evidence type="ECO:0000256" key="9">
    <source>
        <dbReference type="ARBA" id="ARBA00023277"/>
    </source>
</evidence>
<dbReference type="STRING" id="1121451.DESAM_22216"/>
<dbReference type="EMBL" id="FO203522">
    <property type="protein sequence ID" value="CCO24483.1"/>
    <property type="molecule type" value="Genomic_DNA"/>
</dbReference>
<dbReference type="Proteomes" id="UP000010808">
    <property type="component" value="Chromosome"/>
</dbReference>
<dbReference type="PANTHER" id="PTHR43725">
    <property type="entry name" value="UDP-GLUCOSE 4-EPIMERASE"/>
    <property type="match status" value="1"/>
</dbReference>
<dbReference type="HOGENOM" id="CLU_007383_1_10_7"/>
<reference evidence="12 13" key="1">
    <citation type="submission" date="2012-10" db="EMBL/GenBank/DDBJ databases">
        <authorList>
            <person name="Genoscope - CEA"/>
        </authorList>
    </citation>
    <scope>NUCLEOTIDE SEQUENCE [LARGE SCALE GENOMIC DNA]</scope>
    <source>
        <strain evidence="13">AM13 / DSM 14728</strain>
    </source>
</reference>
<keyword evidence="8 10" id="KW-0413">Isomerase</keyword>
<evidence type="ECO:0000256" key="6">
    <source>
        <dbReference type="ARBA" id="ARBA00018569"/>
    </source>
</evidence>
<evidence type="ECO:0000313" key="12">
    <source>
        <dbReference type="EMBL" id="CCO24483.1"/>
    </source>
</evidence>
<dbReference type="Gene3D" id="3.90.25.10">
    <property type="entry name" value="UDP-galactose 4-epimerase, domain 1"/>
    <property type="match status" value="1"/>
</dbReference>
<keyword evidence="13" id="KW-1185">Reference proteome</keyword>
<keyword evidence="7 10" id="KW-0520">NAD</keyword>
<comment type="pathway">
    <text evidence="3 10">Carbohydrate metabolism; galactose metabolism.</text>
</comment>
<dbReference type="PANTHER" id="PTHR43725:SF53">
    <property type="entry name" value="UDP-ARABINOSE 4-EPIMERASE 1"/>
    <property type="match status" value="1"/>
</dbReference>
<protein>
    <recommendedName>
        <fullName evidence="6 10">UDP-glucose 4-epimerase</fullName>
        <ecNumber evidence="5 10">5.1.3.2</ecNumber>
    </recommendedName>
</protein>
<dbReference type="GO" id="GO:0003978">
    <property type="term" value="F:UDP-glucose 4-epimerase activity"/>
    <property type="evidence" value="ECO:0007669"/>
    <property type="project" value="UniProtKB-UniRule"/>
</dbReference>
<dbReference type="CDD" id="cd05247">
    <property type="entry name" value="UDP_G4E_1_SDR_e"/>
    <property type="match status" value="1"/>
</dbReference>
<dbReference type="Gene3D" id="3.40.50.720">
    <property type="entry name" value="NAD(P)-binding Rossmann-like Domain"/>
    <property type="match status" value="1"/>
</dbReference>
<evidence type="ECO:0000256" key="2">
    <source>
        <dbReference type="ARBA" id="ARBA00001911"/>
    </source>
</evidence>
<keyword evidence="9 10" id="KW-0119">Carbohydrate metabolism</keyword>
<dbReference type="RefSeq" id="WP_015337083.1">
    <property type="nucleotide sequence ID" value="NC_020055.1"/>
</dbReference>
<dbReference type="OrthoDB" id="9801785at2"/>
<dbReference type="PATRIC" id="fig|1121451.3.peg.2436"/>
<dbReference type="EC" id="5.1.3.2" evidence="5 10"/>
<comment type="cofactor">
    <cofactor evidence="2 10">
        <name>NAD(+)</name>
        <dbReference type="ChEBI" id="CHEBI:57540"/>
    </cofactor>
</comment>
<dbReference type="NCBIfam" id="TIGR01179">
    <property type="entry name" value="galE"/>
    <property type="match status" value="1"/>
</dbReference>
<dbReference type="GO" id="GO:0006012">
    <property type="term" value="P:galactose metabolic process"/>
    <property type="evidence" value="ECO:0007669"/>
    <property type="project" value="UniProtKB-UniPathway"/>
</dbReference>
<evidence type="ECO:0000313" key="13">
    <source>
        <dbReference type="Proteomes" id="UP000010808"/>
    </source>
</evidence>
<sequence>MKRDKKLSLLVCGGAGYIGSHMARMIAEAGHDVTVFDNLSTGHLEALKWGKFIKGDLRNQDDLDDAFQDTEFDAVFHFSGLIVVSESVEKPFEYYDNNVTGTINLLQAMRKYGVDKFIFSSTAAVYGDPVMDMITEDHPLKPLSPYGRSKLYVEEILQDYAEAYGFDSACFRYFNAAGAHPDSRIGEAHSPETHLIPNVLLSCIDEGRRLKIFGDSYSTPDGTCVRDYVHVQDLCSAHLKALNFINENKGAHVFNLGNGQGFSIIEVIKAASQVIGREIGFDFEPARSGDSPRLVADSSKAADLLGWEPEFDNLTSIIETAYRWHKKPAF</sequence>